<dbReference type="Gene3D" id="1.20.1250.20">
    <property type="entry name" value="MFS general substrate transporter like domains"/>
    <property type="match status" value="2"/>
</dbReference>
<feature type="transmembrane region" description="Helical" evidence="7">
    <location>
        <begin position="39"/>
        <end position="61"/>
    </location>
</feature>
<feature type="transmembrane region" description="Helical" evidence="7">
    <location>
        <begin position="12"/>
        <end position="33"/>
    </location>
</feature>
<dbReference type="InterPro" id="IPR051788">
    <property type="entry name" value="MFS_Transporter"/>
</dbReference>
<dbReference type="GO" id="GO:0005886">
    <property type="term" value="C:plasma membrane"/>
    <property type="evidence" value="ECO:0007669"/>
    <property type="project" value="UniProtKB-SubCell"/>
</dbReference>
<name>A0A1H0LVN3_9CLOT</name>
<feature type="transmembrane region" description="Helical" evidence="7">
    <location>
        <begin position="100"/>
        <end position="121"/>
    </location>
</feature>
<keyword evidence="5 7" id="KW-1133">Transmembrane helix</keyword>
<dbReference type="SUPFAM" id="SSF103473">
    <property type="entry name" value="MFS general substrate transporter"/>
    <property type="match status" value="1"/>
</dbReference>
<accession>A0A1H0LVN3</accession>
<dbReference type="PANTHER" id="PTHR23514:SF3">
    <property type="entry name" value="BYPASS OF STOP CODON PROTEIN 6"/>
    <property type="match status" value="1"/>
</dbReference>
<organism evidence="8 9">
    <name type="scientific">Clostridium gasigenes</name>
    <dbReference type="NCBI Taxonomy" id="94869"/>
    <lineage>
        <taxon>Bacteria</taxon>
        <taxon>Bacillati</taxon>
        <taxon>Bacillota</taxon>
        <taxon>Clostridia</taxon>
        <taxon>Eubacteriales</taxon>
        <taxon>Clostridiaceae</taxon>
        <taxon>Clostridium</taxon>
    </lineage>
</organism>
<feature type="transmembrane region" description="Helical" evidence="7">
    <location>
        <begin position="381"/>
        <end position="402"/>
    </location>
</feature>
<evidence type="ECO:0000256" key="1">
    <source>
        <dbReference type="ARBA" id="ARBA00004651"/>
    </source>
</evidence>
<keyword evidence="4 7" id="KW-0812">Transmembrane</keyword>
<sequence>MKFTYKHTLYASYLGYITQAIINNLAPLLFLTFQKEFNISLESIGILIALNFGIQIITDILAAKFIDKIGYRISIVGAHILCLIGLVSMGILPYLFTNAYVGLVIAISINAVGGGLIEVLISPIVQALPGDEKESAMNMLHSFYCWGHVIVVLLTTIYFNVAGTENWIYLPMIWGIVPLFNMVLFLKVPLRILVEEEVRIPFKKLFAAQIFWMFIILMICAGASEQAMAQWASLFAESGLGVSKSMGNLLGTCAFAILMGTARVFYGIKGSKINMKKALVFSSILCVLSYLLAVFSTIPLVSLIGCALCGLSVGIMWPGVFSLSAKYYPKGGTVMFAVLALAGDVGCSAGPGLVGFVSNSVEKGKMIFSNSWFYSTNITEIGLKTGLLFVIIFPVIMLFSIISLNKKNVQISDSIPDIEKNLSN</sequence>
<feature type="transmembrane region" description="Helical" evidence="7">
    <location>
        <begin position="73"/>
        <end position="94"/>
    </location>
</feature>
<evidence type="ECO:0000256" key="2">
    <source>
        <dbReference type="ARBA" id="ARBA00008335"/>
    </source>
</evidence>
<dbReference type="GO" id="GO:0022857">
    <property type="term" value="F:transmembrane transporter activity"/>
    <property type="evidence" value="ECO:0007669"/>
    <property type="project" value="InterPro"/>
</dbReference>
<feature type="transmembrane region" description="Helical" evidence="7">
    <location>
        <begin position="142"/>
        <end position="161"/>
    </location>
</feature>
<evidence type="ECO:0000313" key="8">
    <source>
        <dbReference type="EMBL" id="SDO72184.1"/>
    </source>
</evidence>
<feature type="transmembrane region" description="Helical" evidence="7">
    <location>
        <begin position="167"/>
        <end position="186"/>
    </location>
</feature>
<keyword evidence="3" id="KW-0813">Transport</keyword>
<comment type="subcellular location">
    <subcellularLocation>
        <location evidence="1">Cell membrane</location>
        <topology evidence="1">Multi-pass membrane protein</topology>
    </subcellularLocation>
</comment>
<dbReference type="PANTHER" id="PTHR23514">
    <property type="entry name" value="BYPASS OF STOP CODON PROTEIN 6"/>
    <property type="match status" value="1"/>
</dbReference>
<keyword evidence="9" id="KW-1185">Reference proteome</keyword>
<dbReference type="OrthoDB" id="9769325at2"/>
<dbReference type="InterPro" id="IPR036259">
    <property type="entry name" value="MFS_trans_sf"/>
</dbReference>
<gene>
    <name evidence="8" type="ORF">SAMN04488529_101214</name>
</gene>
<feature type="transmembrane region" description="Helical" evidence="7">
    <location>
        <begin position="301"/>
        <end position="323"/>
    </location>
</feature>
<evidence type="ECO:0000256" key="5">
    <source>
        <dbReference type="ARBA" id="ARBA00022989"/>
    </source>
</evidence>
<dbReference type="Proteomes" id="UP000198597">
    <property type="component" value="Unassembled WGS sequence"/>
</dbReference>
<evidence type="ECO:0000256" key="6">
    <source>
        <dbReference type="ARBA" id="ARBA00023136"/>
    </source>
</evidence>
<dbReference type="STRING" id="94869.SAMN04488529_101214"/>
<feature type="transmembrane region" description="Helical" evidence="7">
    <location>
        <begin position="206"/>
        <end position="229"/>
    </location>
</feature>
<proteinExistence type="inferred from homology"/>
<evidence type="ECO:0000256" key="7">
    <source>
        <dbReference type="SAM" id="Phobius"/>
    </source>
</evidence>
<feature type="transmembrane region" description="Helical" evidence="7">
    <location>
        <begin position="335"/>
        <end position="361"/>
    </location>
</feature>
<feature type="transmembrane region" description="Helical" evidence="7">
    <location>
        <begin position="278"/>
        <end position="295"/>
    </location>
</feature>
<dbReference type="AlphaFoldDB" id="A0A1H0LVN3"/>
<comment type="similarity">
    <text evidence="2">Belongs to the major facilitator superfamily.</text>
</comment>
<feature type="transmembrane region" description="Helical" evidence="7">
    <location>
        <begin position="249"/>
        <end position="266"/>
    </location>
</feature>
<dbReference type="InterPro" id="IPR011701">
    <property type="entry name" value="MFS"/>
</dbReference>
<protein>
    <submittedName>
        <fullName evidence="8">Fucose permease</fullName>
    </submittedName>
</protein>
<evidence type="ECO:0000313" key="9">
    <source>
        <dbReference type="Proteomes" id="UP000198597"/>
    </source>
</evidence>
<dbReference type="EMBL" id="FNJM01000001">
    <property type="protein sequence ID" value="SDO72184.1"/>
    <property type="molecule type" value="Genomic_DNA"/>
</dbReference>
<evidence type="ECO:0000256" key="4">
    <source>
        <dbReference type="ARBA" id="ARBA00022692"/>
    </source>
</evidence>
<evidence type="ECO:0000256" key="3">
    <source>
        <dbReference type="ARBA" id="ARBA00022448"/>
    </source>
</evidence>
<reference evidence="8 9" key="1">
    <citation type="submission" date="2016-10" db="EMBL/GenBank/DDBJ databases">
        <authorList>
            <person name="de Groot N.N."/>
        </authorList>
    </citation>
    <scope>NUCLEOTIDE SEQUENCE [LARGE SCALE GENOMIC DNA]</scope>
    <source>
        <strain evidence="8 9">DSM 12272</strain>
    </source>
</reference>
<dbReference type="Pfam" id="PF07690">
    <property type="entry name" value="MFS_1"/>
    <property type="match status" value="1"/>
</dbReference>
<dbReference type="RefSeq" id="WP_089964959.1">
    <property type="nucleotide sequence ID" value="NZ_FNJM01000001.1"/>
</dbReference>
<keyword evidence="6 7" id="KW-0472">Membrane</keyword>